<dbReference type="EMBL" id="FMUT01000008">
    <property type="protein sequence ID" value="SCY94335.1"/>
    <property type="molecule type" value="Genomic_DNA"/>
</dbReference>
<comment type="caution">
    <text evidence="1">The sequence shown here is derived from an EMBL/GenBank/DDBJ whole genome shotgun (WGS) entry which is preliminary data.</text>
</comment>
<evidence type="ECO:0000313" key="1">
    <source>
        <dbReference type="EMBL" id="SCY94335.1"/>
    </source>
</evidence>
<name>A0A1G5K122_9GAMM</name>
<proteinExistence type="predicted"/>
<dbReference type="Proteomes" id="UP000183031">
    <property type="component" value="Unassembled WGS sequence"/>
</dbReference>
<protein>
    <recommendedName>
        <fullName evidence="3">DUF3892 domain-containing protein</fullName>
    </recommendedName>
</protein>
<dbReference type="Pfam" id="PF13031">
    <property type="entry name" value="DUF3892"/>
    <property type="match status" value="1"/>
</dbReference>
<evidence type="ECO:0000313" key="2">
    <source>
        <dbReference type="Proteomes" id="UP000183031"/>
    </source>
</evidence>
<organism evidence="1 2">
    <name type="scientific">Serratia nematodiphila</name>
    <dbReference type="NCBI Taxonomy" id="458197"/>
    <lineage>
        <taxon>Bacteria</taxon>
        <taxon>Pseudomonadati</taxon>
        <taxon>Pseudomonadota</taxon>
        <taxon>Gammaproteobacteria</taxon>
        <taxon>Enterobacterales</taxon>
        <taxon>Yersiniaceae</taxon>
        <taxon>Serratia</taxon>
    </lineage>
</organism>
<dbReference type="InterPro" id="IPR024997">
    <property type="entry name" value="DUF3892"/>
</dbReference>
<gene>
    <name evidence="1" type="ORF">SAMN02927935_03081</name>
</gene>
<sequence>MSDHQVTCIKKSDRQNAHECIQAIGGVNAYGTRWSLPQADAIAGIEAGTWRFWVTANGHSVWVIVSTSAAGNKYLKTQNDGEQPNNLLSLPECP</sequence>
<accession>A0A1G5K122</accession>
<keyword evidence="2" id="KW-1185">Reference proteome</keyword>
<evidence type="ECO:0008006" key="3">
    <source>
        <dbReference type="Google" id="ProtNLM"/>
    </source>
</evidence>
<reference evidence="1 2" key="1">
    <citation type="submission" date="2016-10" db="EMBL/GenBank/DDBJ databases">
        <authorList>
            <person name="Varghese N."/>
            <person name="Submissions S."/>
        </authorList>
    </citation>
    <scope>NUCLEOTIDE SEQUENCE [LARGE SCALE GENOMIC DNA]</scope>
    <source>
        <strain evidence="1 2">CGMCC 1.6853</strain>
    </source>
</reference>